<dbReference type="Proteomes" id="UP000002497">
    <property type="component" value="Unassembled WGS sequence"/>
</dbReference>
<reference evidence="2" key="1">
    <citation type="journal article" date="2010" name="Genome Res.">
        <title>Population genomic sequencing of Coccidioides fungi reveals recent hybridization and transposon control.</title>
        <authorList>
            <person name="Neafsey D.E."/>
            <person name="Barker B.M."/>
            <person name="Sharpton T.J."/>
            <person name="Stajich J.E."/>
            <person name="Park D.J."/>
            <person name="Whiston E."/>
            <person name="Hung C.-Y."/>
            <person name="McMahan C."/>
            <person name="White J."/>
            <person name="Sykes S."/>
            <person name="Heiman D."/>
            <person name="Young S."/>
            <person name="Zeng Q."/>
            <person name="Abouelleil A."/>
            <person name="Aftuck L."/>
            <person name="Bessette D."/>
            <person name="Brown A."/>
            <person name="FitzGerald M."/>
            <person name="Lui A."/>
            <person name="Macdonald J.P."/>
            <person name="Priest M."/>
            <person name="Orbach M.J."/>
            <person name="Galgiani J.N."/>
            <person name="Kirkland T.N."/>
            <person name="Cole G.T."/>
            <person name="Birren B.W."/>
            <person name="Henn M.R."/>
            <person name="Taylor J.W."/>
            <person name="Rounsley S.D."/>
        </authorList>
    </citation>
    <scope>NUCLEOTIDE SEQUENCE [LARGE SCALE GENOMIC DNA]</scope>
    <source>
        <strain evidence="2">RMSCC 757 / Silveira</strain>
    </source>
</reference>
<dbReference type="AlphaFoldDB" id="E9DI82"/>
<accession>E9DI82</accession>
<gene>
    <name evidence="1" type="ORF">CPSG_09531</name>
</gene>
<name>E9DI82_COCPS</name>
<proteinExistence type="predicted"/>
<reference evidence="2" key="2">
    <citation type="submission" date="2010-03" db="EMBL/GenBank/DDBJ databases">
        <title>The genome sequence of Coccidioides posadasii strain Silveira.</title>
        <authorList>
            <consortium name="The Broad Institute Genome Sequencing Center for Infectious Disease"/>
            <person name="Neafsey D."/>
            <person name="Orbach M."/>
            <person name="Henn M.R."/>
            <person name="Cole G.T."/>
            <person name="Galgiani J."/>
            <person name="Gardner M.J."/>
            <person name="Kirkland T.N."/>
            <person name="Taylor J.W."/>
            <person name="Young S.K."/>
            <person name="Zeng Q."/>
            <person name="Koehrsen M."/>
            <person name="Alvarado L."/>
            <person name="Berlin A."/>
            <person name="Borenstein D."/>
            <person name="Chapman S.B."/>
            <person name="Chen Z."/>
            <person name="Engels R."/>
            <person name="Freedman E."/>
            <person name="Gellesch M."/>
            <person name="Goldberg J."/>
            <person name="Griggs A."/>
            <person name="Gujja S."/>
            <person name="Heilman E."/>
            <person name="Heiman D."/>
            <person name="Howarth C."/>
            <person name="Jen D."/>
            <person name="Larson L."/>
            <person name="Mehta T."/>
            <person name="Neiman D."/>
            <person name="Park D."/>
            <person name="Pearson M."/>
            <person name="Richards J."/>
            <person name="Roberts A."/>
            <person name="Saif S."/>
            <person name="Shea T."/>
            <person name="Shenoy N."/>
            <person name="Sisk P."/>
            <person name="Stolte C."/>
            <person name="Sykes S."/>
            <person name="Walk T."/>
            <person name="White J."/>
            <person name="Yandava C."/>
            <person name="Haas B."/>
            <person name="Nusbaum C."/>
            <person name="Birren B."/>
        </authorList>
    </citation>
    <scope>NUCLEOTIDE SEQUENCE [LARGE SCALE GENOMIC DNA]</scope>
    <source>
        <strain evidence="2">RMSCC 757 / Silveira</strain>
    </source>
</reference>
<sequence length="75" mass="8802">MRPLMIRNSTSNEVPLMRGGATAKLHISLKDRANRPGIHIKPRREKINRRPLLRPWHEKSGWFVPENRLQVVTRS</sequence>
<keyword evidence="2" id="KW-1185">Reference proteome</keyword>
<evidence type="ECO:0000313" key="1">
    <source>
        <dbReference type="EMBL" id="EFW13878.1"/>
    </source>
</evidence>
<evidence type="ECO:0000313" key="2">
    <source>
        <dbReference type="Proteomes" id="UP000002497"/>
    </source>
</evidence>
<dbReference type="VEuPathDB" id="FungiDB:CPSG_09531"/>
<dbReference type="HOGENOM" id="CLU_2670892_0_0_1"/>
<organism evidence="2">
    <name type="scientific">Coccidioides posadasii (strain RMSCC 757 / Silveira)</name>
    <name type="common">Valley fever fungus</name>
    <dbReference type="NCBI Taxonomy" id="443226"/>
    <lineage>
        <taxon>Eukaryota</taxon>
        <taxon>Fungi</taxon>
        <taxon>Dikarya</taxon>
        <taxon>Ascomycota</taxon>
        <taxon>Pezizomycotina</taxon>
        <taxon>Eurotiomycetes</taxon>
        <taxon>Eurotiomycetidae</taxon>
        <taxon>Onygenales</taxon>
        <taxon>Onygenaceae</taxon>
        <taxon>Coccidioides</taxon>
    </lineage>
</organism>
<dbReference type="EMBL" id="GL636510">
    <property type="protein sequence ID" value="EFW13878.1"/>
    <property type="molecule type" value="Genomic_DNA"/>
</dbReference>
<protein>
    <submittedName>
        <fullName evidence="1">Uncharacterized protein</fullName>
    </submittedName>
</protein>